<accession>A0ABR5FEJ8</accession>
<evidence type="ECO:0000259" key="1">
    <source>
        <dbReference type="Pfam" id="PF04471"/>
    </source>
</evidence>
<organism evidence="2 3">
    <name type="scientific">Mycolicibacter heraklionensis</name>
    <dbReference type="NCBI Taxonomy" id="512402"/>
    <lineage>
        <taxon>Bacteria</taxon>
        <taxon>Bacillati</taxon>
        <taxon>Actinomycetota</taxon>
        <taxon>Actinomycetes</taxon>
        <taxon>Mycobacteriales</taxon>
        <taxon>Mycobacteriaceae</taxon>
        <taxon>Mycolicibacter</taxon>
    </lineage>
</organism>
<dbReference type="InterPro" id="IPR011335">
    <property type="entry name" value="Restrct_endonuc-II-like"/>
</dbReference>
<dbReference type="SUPFAM" id="SSF52980">
    <property type="entry name" value="Restriction endonuclease-like"/>
    <property type="match status" value="1"/>
</dbReference>
<feature type="domain" description="Restriction endonuclease type IV Mrr" evidence="1">
    <location>
        <begin position="23"/>
        <end position="121"/>
    </location>
</feature>
<gene>
    <name evidence="2" type="ORF">ABW16_12145</name>
</gene>
<keyword evidence="3" id="KW-1185">Reference proteome</keyword>
<comment type="caution">
    <text evidence="2">The sequence shown here is derived from an EMBL/GenBank/DDBJ whole genome shotgun (WGS) entry which is preliminary data.</text>
</comment>
<sequence>MVDPHVLILASDESDEAARNKRGALFESFVASLLNTYGYNEPTRDRLNTTANGIELDVSAQHGLTNHPAIAECKAYSSPVPAHMLGTFHSKLVMGRYTDANLQGFFVAIPRLTGPGQEQAKLIEVNDAHFRCLTAKGIYESLLASIHR</sequence>
<dbReference type="InterPro" id="IPR007560">
    <property type="entry name" value="Restrct_endonuc_IV_Mrr"/>
</dbReference>
<evidence type="ECO:0000313" key="3">
    <source>
        <dbReference type="Proteomes" id="UP000036464"/>
    </source>
</evidence>
<dbReference type="EMBL" id="LDPO01000009">
    <property type="protein sequence ID" value="KLO28457.1"/>
    <property type="molecule type" value="Genomic_DNA"/>
</dbReference>
<proteinExistence type="predicted"/>
<name>A0ABR5FEJ8_9MYCO</name>
<dbReference type="Proteomes" id="UP000036464">
    <property type="component" value="Unassembled WGS sequence"/>
</dbReference>
<reference evidence="2 3" key="1">
    <citation type="submission" date="2015-05" db="EMBL/GenBank/DDBJ databases">
        <title>Genome sequence of Mycobacterium heraklionense Davo strain.</title>
        <authorList>
            <person name="Greninger A.L."/>
            <person name="Cunningham G."/>
            <person name="Miller S."/>
        </authorList>
    </citation>
    <scope>NUCLEOTIDE SEQUENCE [LARGE SCALE GENOMIC DNA]</scope>
    <source>
        <strain evidence="2 3">Davo</strain>
    </source>
</reference>
<evidence type="ECO:0000313" key="2">
    <source>
        <dbReference type="EMBL" id="KLO28457.1"/>
    </source>
</evidence>
<dbReference type="Pfam" id="PF04471">
    <property type="entry name" value="Mrr_cat"/>
    <property type="match status" value="1"/>
</dbReference>
<protein>
    <recommendedName>
        <fullName evidence="1">Restriction endonuclease type IV Mrr domain-containing protein</fullName>
    </recommendedName>
</protein>